<dbReference type="Gene3D" id="2.30.29.30">
    <property type="entry name" value="Pleckstrin-homology domain (PH domain)/Phosphotyrosine-binding domain (PTB)"/>
    <property type="match status" value="1"/>
</dbReference>
<keyword evidence="3" id="KW-1185">Reference proteome</keyword>
<feature type="compositionally biased region" description="Polar residues" evidence="1">
    <location>
        <begin position="182"/>
        <end position="191"/>
    </location>
</feature>
<comment type="caution">
    <text evidence="2">The sequence shown here is derived from an EMBL/GenBank/DDBJ whole genome shotgun (WGS) entry which is preliminary data.</text>
</comment>
<evidence type="ECO:0000313" key="3">
    <source>
        <dbReference type="Proteomes" id="UP000268093"/>
    </source>
</evidence>
<dbReference type="AlphaFoldDB" id="A0A433B900"/>
<sequence>MYWSKVGRIAVPQKHSHTSRLSPPHSQASIINQNHQLVRHVDATELDLLTHKPLRPVTFFLFTDLLMVAARPSYQANGLECCGLNGDVEVAPALSAFDSLFAKRNPALQRRVEKPAKMKFKGWIGIEEVELFEGCAGQPSTFLVRASSSTPDPPSPTAPTRGILGTYFQEQPVRLYALASPTDETMANSSDEGVGEEEW</sequence>
<evidence type="ECO:0000313" key="2">
    <source>
        <dbReference type="EMBL" id="RUP11927.1"/>
    </source>
</evidence>
<feature type="region of interest" description="Disordered" evidence="1">
    <location>
        <begin position="179"/>
        <end position="199"/>
    </location>
</feature>
<name>A0A433B900_9FUNG</name>
<dbReference type="OrthoDB" id="660555at2759"/>
<reference evidence="2 3" key="1">
    <citation type="journal article" date="2018" name="New Phytol.">
        <title>Phylogenomics of Endogonaceae and evolution of mycorrhizas within Mucoromycota.</title>
        <authorList>
            <person name="Chang Y."/>
            <person name="Desiro A."/>
            <person name="Na H."/>
            <person name="Sandor L."/>
            <person name="Lipzen A."/>
            <person name="Clum A."/>
            <person name="Barry K."/>
            <person name="Grigoriev I.V."/>
            <person name="Martin F.M."/>
            <person name="Stajich J.E."/>
            <person name="Smith M.E."/>
            <person name="Bonito G."/>
            <person name="Spatafora J.W."/>
        </authorList>
    </citation>
    <scope>NUCLEOTIDE SEQUENCE [LARGE SCALE GENOMIC DNA]</scope>
    <source>
        <strain evidence="2 3">GMNB39</strain>
    </source>
</reference>
<dbReference type="EMBL" id="RBNI01016087">
    <property type="protein sequence ID" value="RUP11927.1"/>
    <property type="molecule type" value="Genomic_DNA"/>
</dbReference>
<protein>
    <submittedName>
        <fullName evidence="2">Uncharacterized protein</fullName>
    </submittedName>
</protein>
<gene>
    <name evidence="2" type="ORF">BC936DRAFT_139933</name>
</gene>
<accession>A0A433B900</accession>
<dbReference type="Proteomes" id="UP000268093">
    <property type="component" value="Unassembled WGS sequence"/>
</dbReference>
<evidence type="ECO:0000256" key="1">
    <source>
        <dbReference type="SAM" id="MobiDB-lite"/>
    </source>
</evidence>
<proteinExistence type="predicted"/>
<organism evidence="2 3">
    <name type="scientific">Jimgerdemannia flammicorona</name>
    <dbReference type="NCBI Taxonomy" id="994334"/>
    <lineage>
        <taxon>Eukaryota</taxon>
        <taxon>Fungi</taxon>
        <taxon>Fungi incertae sedis</taxon>
        <taxon>Mucoromycota</taxon>
        <taxon>Mucoromycotina</taxon>
        <taxon>Endogonomycetes</taxon>
        <taxon>Endogonales</taxon>
        <taxon>Endogonaceae</taxon>
        <taxon>Jimgerdemannia</taxon>
    </lineage>
</organism>
<dbReference type="InterPro" id="IPR011993">
    <property type="entry name" value="PH-like_dom_sf"/>
</dbReference>